<dbReference type="GO" id="GO:0005524">
    <property type="term" value="F:ATP binding"/>
    <property type="evidence" value="ECO:0007669"/>
    <property type="project" value="UniProtKB-UniRule"/>
</dbReference>
<dbReference type="GO" id="GO:0005737">
    <property type="term" value="C:cytoplasm"/>
    <property type="evidence" value="ECO:0007669"/>
    <property type="project" value="UniProtKB-SubCell"/>
</dbReference>
<keyword evidence="5" id="KW-0418">Kinase</keyword>
<name>A0A091BI95_9GAMM</name>
<keyword evidence="8" id="KW-1185">Reference proteome</keyword>
<evidence type="ECO:0000313" key="7">
    <source>
        <dbReference type="EMBL" id="KFN51272.1"/>
    </source>
</evidence>
<dbReference type="eggNOG" id="COG0237">
    <property type="taxonomic scope" value="Bacteria"/>
</dbReference>
<evidence type="ECO:0000256" key="6">
    <source>
        <dbReference type="NCBIfam" id="TIGR00152"/>
    </source>
</evidence>
<organism evidence="7 8">
    <name type="scientific">Arenimonas composti TR7-09 = DSM 18010</name>
    <dbReference type="NCBI Taxonomy" id="1121013"/>
    <lineage>
        <taxon>Bacteria</taxon>
        <taxon>Pseudomonadati</taxon>
        <taxon>Pseudomonadota</taxon>
        <taxon>Gammaproteobacteria</taxon>
        <taxon>Lysobacterales</taxon>
        <taxon>Lysobacteraceae</taxon>
        <taxon>Arenimonas</taxon>
    </lineage>
</organism>
<dbReference type="GO" id="GO:0004140">
    <property type="term" value="F:dephospho-CoA kinase activity"/>
    <property type="evidence" value="ECO:0007669"/>
    <property type="project" value="UniProtKB-UniRule"/>
</dbReference>
<keyword evidence="5" id="KW-0808">Transferase</keyword>
<evidence type="ECO:0000256" key="1">
    <source>
        <dbReference type="ARBA" id="ARBA00009018"/>
    </source>
</evidence>
<comment type="caution">
    <text evidence="7">The sequence shown here is derived from an EMBL/GenBank/DDBJ whole genome shotgun (WGS) entry which is preliminary data.</text>
</comment>
<dbReference type="OrthoDB" id="9812943at2"/>
<dbReference type="InterPro" id="IPR001977">
    <property type="entry name" value="Depp_CoAkinase"/>
</dbReference>
<dbReference type="InterPro" id="IPR027417">
    <property type="entry name" value="P-loop_NTPase"/>
</dbReference>
<dbReference type="HAMAP" id="MF_00376">
    <property type="entry name" value="Dephospho_CoA_kinase"/>
    <property type="match status" value="1"/>
</dbReference>
<dbReference type="Gene3D" id="3.40.50.300">
    <property type="entry name" value="P-loop containing nucleotide triphosphate hydrolases"/>
    <property type="match status" value="1"/>
</dbReference>
<dbReference type="CDD" id="cd02022">
    <property type="entry name" value="DPCK"/>
    <property type="match status" value="1"/>
</dbReference>
<comment type="subcellular location">
    <subcellularLocation>
        <location evidence="5">Cytoplasm</location>
    </subcellularLocation>
</comment>
<dbReference type="PANTHER" id="PTHR10695:SF46">
    <property type="entry name" value="BIFUNCTIONAL COENZYME A SYNTHASE-RELATED"/>
    <property type="match status" value="1"/>
</dbReference>
<gene>
    <name evidence="5" type="primary">coaE</name>
    <name evidence="7" type="ORF">P873_03125</name>
</gene>
<dbReference type="Pfam" id="PF01121">
    <property type="entry name" value="CoaE"/>
    <property type="match status" value="1"/>
</dbReference>
<dbReference type="UniPathway" id="UPA00241">
    <property type="reaction ID" value="UER00356"/>
</dbReference>
<dbReference type="AlphaFoldDB" id="A0A091BI95"/>
<evidence type="ECO:0000256" key="5">
    <source>
        <dbReference type="HAMAP-Rule" id="MF_00376"/>
    </source>
</evidence>
<dbReference type="SUPFAM" id="SSF52540">
    <property type="entry name" value="P-loop containing nucleoside triphosphate hydrolases"/>
    <property type="match status" value="1"/>
</dbReference>
<reference evidence="7 8" key="1">
    <citation type="submission" date="2013-09" db="EMBL/GenBank/DDBJ databases">
        <title>Genome sequencing of Arenimonas composti.</title>
        <authorList>
            <person name="Chen F."/>
            <person name="Wang G."/>
        </authorList>
    </citation>
    <scope>NUCLEOTIDE SEQUENCE [LARGE SCALE GENOMIC DNA]</scope>
    <source>
        <strain evidence="7 8">TR7-09</strain>
    </source>
</reference>
<comment type="similarity">
    <text evidence="1 5">Belongs to the CoaE family.</text>
</comment>
<dbReference type="PROSITE" id="PS51219">
    <property type="entry name" value="DPCK"/>
    <property type="match status" value="1"/>
</dbReference>
<keyword evidence="2 5" id="KW-0547">Nucleotide-binding</keyword>
<dbReference type="Proteomes" id="UP000029391">
    <property type="component" value="Unassembled WGS sequence"/>
</dbReference>
<evidence type="ECO:0000313" key="8">
    <source>
        <dbReference type="Proteomes" id="UP000029391"/>
    </source>
</evidence>
<comment type="pathway">
    <text evidence="5">Cofactor biosynthesis; coenzyme A biosynthesis; CoA from (R)-pantothenate: step 5/5.</text>
</comment>
<dbReference type="RefSeq" id="WP_026816525.1">
    <property type="nucleotide sequence ID" value="NZ_AUFF01000002.1"/>
</dbReference>
<dbReference type="PANTHER" id="PTHR10695">
    <property type="entry name" value="DEPHOSPHO-COA KINASE-RELATED"/>
    <property type="match status" value="1"/>
</dbReference>
<dbReference type="GO" id="GO:0015937">
    <property type="term" value="P:coenzyme A biosynthetic process"/>
    <property type="evidence" value="ECO:0007669"/>
    <property type="project" value="UniProtKB-UniRule"/>
</dbReference>
<sequence>MADLVVALTGGVASGKSEASRAFEALGIAVADADVAARAVVEPGEPALAEIVAHFGPEVLDADGRLDRPAMRRRVFADAHARAALEVILHPRIRTWLRAAAEAAPGPYAVVAIPLLTEAGGRASYPWLRRIVVVDVSTGTQTRRLLARDGVDADLAARMIAAQAPRRQRLALADDLLINDGSREDLAAAVARLDARYRAMAEAGSVA</sequence>
<proteinExistence type="inferred from homology"/>
<dbReference type="STRING" id="1121013.GCA_000426365_01147"/>
<evidence type="ECO:0000256" key="2">
    <source>
        <dbReference type="ARBA" id="ARBA00022741"/>
    </source>
</evidence>
<comment type="catalytic activity">
    <reaction evidence="5">
        <text>3'-dephospho-CoA + ATP = ADP + CoA + H(+)</text>
        <dbReference type="Rhea" id="RHEA:18245"/>
        <dbReference type="ChEBI" id="CHEBI:15378"/>
        <dbReference type="ChEBI" id="CHEBI:30616"/>
        <dbReference type="ChEBI" id="CHEBI:57287"/>
        <dbReference type="ChEBI" id="CHEBI:57328"/>
        <dbReference type="ChEBI" id="CHEBI:456216"/>
        <dbReference type="EC" id="2.7.1.24"/>
    </reaction>
</comment>
<protein>
    <recommendedName>
        <fullName evidence="5 6">Dephospho-CoA kinase</fullName>
        <ecNumber evidence="5 6">2.7.1.24</ecNumber>
    </recommendedName>
    <alternativeName>
        <fullName evidence="5">Dephosphocoenzyme A kinase</fullName>
    </alternativeName>
</protein>
<comment type="function">
    <text evidence="5">Catalyzes the phosphorylation of the 3'-hydroxyl group of dephosphocoenzyme A to form coenzyme A.</text>
</comment>
<dbReference type="EC" id="2.7.1.24" evidence="5 6"/>
<accession>A0A091BI95</accession>
<keyword evidence="4 5" id="KW-0173">Coenzyme A biosynthesis</keyword>
<dbReference type="EMBL" id="AWXU01000007">
    <property type="protein sequence ID" value="KFN51272.1"/>
    <property type="molecule type" value="Genomic_DNA"/>
</dbReference>
<dbReference type="NCBIfam" id="TIGR00152">
    <property type="entry name" value="dephospho-CoA kinase"/>
    <property type="match status" value="1"/>
</dbReference>
<evidence type="ECO:0000256" key="3">
    <source>
        <dbReference type="ARBA" id="ARBA00022840"/>
    </source>
</evidence>
<feature type="binding site" evidence="5">
    <location>
        <begin position="13"/>
        <end position="18"/>
    </location>
    <ligand>
        <name>ATP</name>
        <dbReference type="ChEBI" id="CHEBI:30616"/>
    </ligand>
</feature>
<keyword evidence="3 5" id="KW-0067">ATP-binding</keyword>
<keyword evidence="5" id="KW-0963">Cytoplasm</keyword>
<evidence type="ECO:0000256" key="4">
    <source>
        <dbReference type="ARBA" id="ARBA00022993"/>
    </source>
</evidence>